<evidence type="ECO:0000256" key="1">
    <source>
        <dbReference type="ARBA" id="ARBA00010749"/>
    </source>
</evidence>
<dbReference type="FunFam" id="2.30.30.40:FF:000023">
    <property type="entry name" value="RIMS-binding protein 2 isoform F"/>
    <property type="match status" value="1"/>
</dbReference>
<feature type="region of interest" description="Disordered" evidence="5">
    <location>
        <begin position="515"/>
        <end position="571"/>
    </location>
</feature>
<evidence type="ECO:0008006" key="10">
    <source>
        <dbReference type="Google" id="ProtNLM"/>
    </source>
</evidence>
<reference evidence="8" key="2">
    <citation type="submission" date="2023-05" db="EMBL/GenBank/DDBJ databases">
        <authorList>
            <person name="Fouks B."/>
        </authorList>
    </citation>
    <scope>NUCLEOTIDE SEQUENCE</scope>
    <source>
        <strain evidence="8">Stay&amp;Tobe</strain>
        <tissue evidence="8">Testes</tissue>
    </source>
</reference>
<dbReference type="CDD" id="cd12013">
    <property type="entry name" value="SH3_RIM-BP_3"/>
    <property type="match status" value="1"/>
</dbReference>
<feature type="region of interest" description="Disordered" evidence="5">
    <location>
        <begin position="233"/>
        <end position="364"/>
    </location>
</feature>
<dbReference type="FunFam" id="2.60.40.10:FF:000072">
    <property type="entry name" value="RIMS-binding protein 2 isoform X1"/>
    <property type="match status" value="1"/>
</dbReference>
<evidence type="ECO:0000259" key="6">
    <source>
        <dbReference type="PROSITE" id="PS50002"/>
    </source>
</evidence>
<comment type="similarity">
    <text evidence="1">Belongs to the RIMBP family.</text>
</comment>
<feature type="compositionally biased region" description="Pro residues" evidence="5">
    <location>
        <begin position="335"/>
        <end position="353"/>
    </location>
</feature>
<dbReference type="Pfam" id="PF25523">
    <property type="entry name" value="Ig_RIMBP2"/>
    <property type="match status" value="1"/>
</dbReference>
<comment type="caution">
    <text evidence="8">The sequence shown here is derived from an EMBL/GenBank/DDBJ whole genome shotgun (WGS) entry which is preliminary data.</text>
</comment>
<dbReference type="InterPro" id="IPR035755">
    <property type="entry name" value="RIM-BP_SH3_3"/>
</dbReference>
<dbReference type="SUPFAM" id="SSF49265">
    <property type="entry name" value="Fibronectin type III"/>
    <property type="match status" value="1"/>
</dbReference>
<proteinExistence type="inferred from homology"/>
<dbReference type="PRINTS" id="PR00452">
    <property type="entry name" value="SH3DOMAIN"/>
</dbReference>
<dbReference type="FunFam" id="2.30.30.40:FF:000016">
    <property type="entry name" value="RIMS-binding protein 2 isoform X2"/>
    <property type="match status" value="1"/>
</dbReference>
<dbReference type="InterPro" id="IPR001452">
    <property type="entry name" value="SH3_domain"/>
</dbReference>
<evidence type="ECO:0000313" key="9">
    <source>
        <dbReference type="Proteomes" id="UP001233999"/>
    </source>
</evidence>
<dbReference type="InterPro" id="IPR040325">
    <property type="entry name" value="RIMBP1/2/3"/>
</dbReference>
<evidence type="ECO:0000256" key="2">
    <source>
        <dbReference type="ARBA" id="ARBA00022443"/>
    </source>
</evidence>
<dbReference type="PROSITE" id="PS50002">
    <property type="entry name" value="SH3"/>
    <property type="match status" value="2"/>
</dbReference>
<dbReference type="InterPro" id="IPR057884">
    <property type="entry name" value="FN3_RIM-BP1/2/3"/>
</dbReference>
<dbReference type="Pfam" id="PF07653">
    <property type="entry name" value="SH3_2"/>
    <property type="match status" value="1"/>
</dbReference>
<evidence type="ECO:0000259" key="7">
    <source>
        <dbReference type="PROSITE" id="PS50853"/>
    </source>
</evidence>
<feature type="domain" description="Fibronectin type-III" evidence="7">
    <location>
        <begin position="63"/>
        <end position="158"/>
    </location>
</feature>
<dbReference type="CDD" id="cd12012">
    <property type="entry name" value="SH3_RIM-BP_2"/>
    <property type="match status" value="1"/>
</dbReference>
<evidence type="ECO:0000256" key="3">
    <source>
        <dbReference type="ARBA" id="ARBA00022737"/>
    </source>
</evidence>
<reference evidence="8" key="1">
    <citation type="journal article" date="2023" name="IScience">
        <title>Live-bearing cockroach genome reveals convergent evolutionary mechanisms linked to viviparity in insects and beyond.</title>
        <authorList>
            <person name="Fouks B."/>
            <person name="Harrison M.C."/>
            <person name="Mikhailova A.A."/>
            <person name="Marchal E."/>
            <person name="English S."/>
            <person name="Carruthers M."/>
            <person name="Jennings E.C."/>
            <person name="Chiamaka E.L."/>
            <person name="Frigard R.A."/>
            <person name="Pippel M."/>
            <person name="Attardo G.M."/>
            <person name="Benoit J.B."/>
            <person name="Bornberg-Bauer E."/>
            <person name="Tobe S.S."/>
        </authorList>
    </citation>
    <scope>NUCLEOTIDE SEQUENCE</scope>
    <source>
        <strain evidence="8">Stay&amp;Tobe</strain>
    </source>
</reference>
<feature type="domain" description="SH3" evidence="6">
    <location>
        <begin position="365"/>
        <end position="433"/>
    </location>
</feature>
<evidence type="ECO:0000313" key="8">
    <source>
        <dbReference type="EMBL" id="KAJ9588916.1"/>
    </source>
</evidence>
<feature type="domain" description="SH3" evidence="6">
    <location>
        <begin position="454"/>
        <end position="521"/>
    </location>
</feature>
<dbReference type="InterPro" id="IPR035753">
    <property type="entry name" value="RIM-BP_SH3_2"/>
</dbReference>
<dbReference type="SMART" id="SM00326">
    <property type="entry name" value="SH3"/>
    <property type="match status" value="2"/>
</dbReference>
<dbReference type="AlphaFoldDB" id="A0AAD7ZYT4"/>
<dbReference type="PROSITE" id="PS50853">
    <property type="entry name" value="FN3"/>
    <property type="match status" value="1"/>
</dbReference>
<dbReference type="GO" id="GO:0045202">
    <property type="term" value="C:synapse"/>
    <property type="evidence" value="ECO:0007669"/>
    <property type="project" value="GOC"/>
</dbReference>
<dbReference type="SUPFAM" id="SSF50044">
    <property type="entry name" value="SH3-domain"/>
    <property type="match status" value="2"/>
</dbReference>
<feature type="compositionally biased region" description="Basic and acidic residues" evidence="5">
    <location>
        <begin position="162"/>
        <end position="178"/>
    </location>
</feature>
<evidence type="ECO:0000256" key="4">
    <source>
        <dbReference type="PROSITE-ProRule" id="PRU00192"/>
    </source>
</evidence>
<keyword evidence="9" id="KW-1185">Reference proteome</keyword>
<dbReference type="InterPro" id="IPR013783">
    <property type="entry name" value="Ig-like_fold"/>
</dbReference>
<feature type="compositionally biased region" description="Basic and acidic residues" evidence="5">
    <location>
        <begin position="268"/>
        <end position="332"/>
    </location>
</feature>
<dbReference type="InterPro" id="IPR036028">
    <property type="entry name" value="SH3-like_dom_sf"/>
</dbReference>
<feature type="non-terminal residue" evidence="8">
    <location>
        <position position="1"/>
    </location>
</feature>
<sequence length="571" mass="62728">PIGSVCGPSRQTDGCLAPNTVYRVTVRAKNIRAPNFDEKASQQIERFSCHIDFRTLPKGLPDPPVDIQVEAGPQDGTLLVTWLPVGLNASTNGAPVTGYAVYADGKKVTDVDSPTGDHALIDINKLLGLNPKQVTVRTKSRDSQSADSVPTPIPSAALKSKMGKDGMDKMDRRQRERYGSAVPPHMRHHMQGGQSGHRNMRVDAHGQVIIDPEENLSDKEIYPAGNHINIPSIEITKDSASEGNFSEDDYLDGRRGARGHHGPGGVHYDPRGIPRSHAERGRPPPLPHERQRMDHHQPPPRGRDRIDDRDQYYDPRGDPRVRHGGHPGDRGYRGGPPPGRGPPPHHQPGPPPHTAGGPGAGPRDKRVRWFVALYDYNPTTMSPNPDACEEELPFSEGDTIKIYGEKDTDGFYWGECRSRRGYVPHNMVVEVQDTPKEGGRGGPRDRWGDIYANMPVKKMIALYDYDPQELSPNVDAEVELSFQTGNIIYVYGEMDDDGFYMGELDGVRGLVPSNFLTEAPPDYSNGGGGPRQGRPPPQDRSRGGGHGPGARGPPPPPRDGVRMDPRDRRKA</sequence>
<gene>
    <name evidence="8" type="ORF">L9F63_017794</name>
</gene>
<keyword evidence="3" id="KW-0677">Repeat</keyword>
<keyword evidence="2 4" id="KW-0728">SH3 domain</keyword>
<dbReference type="GO" id="GO:0007274">
    <property type="term" value="P:neuromuscular synaptic transmission"/>
    <property type="evidence" value="ECO:0007669"/>
    <property type="project" value="TreeGrafter"/>
</dbReference>
<dbReference type="InterPro" id="IPR036116">
    <property type="entry name" value="FN3_sf"/>
</dbReference>
<dbReference type="Gene3D" id="2.30.30.40">
    <property type="entry name" value="SH3 Domains"/>
    <property type="match status" value="2"/>
</dbReference>
<feature type="non-terminal residue" evidence="8">
    <location>
        <position position="571"/>
    </location>
</feature>
<dbReference type="PANTHER" id="PTHR14234:SF19">
    <property type="entry name" value="RIM-BINDING PROTEIN, ISOFORM F"/>
    <property type="match status" value="1"/>
</dbReference>
<dbReference type="Pfam" id="PF14604">
    <property type="entry name" value="SH3_9"/>
    <property type="match status" value="1"/>
</dbReference>
<feature type="region of interest" description="Disordered" evidence="5">
    <location>
        <begin position="135"/>
        <end position="197"/>
    </location>
</feature>
<evidence type="ECO:0000256" key="5">
    <source>
        <dbReference type="SAM" id="MobiDB-lite"/>
    </source>
</evidence>
<protein>
    <recommendedName>
        <fullName evidence="10">RIMS-binding protein 2</fullName>
    </recommendedName>
</protein>
<accession>A0AAD7ZYT4</accession>
<dbReference type="InterPro" id="IPR003961">
    <property type="entry name" value="FN3_dom"/>
</dbReference>
<name>A0AAD7ZYT4_DIPPU</name>
<feature type="compositionally biased region" description="Basic and acidic residues" evidence="5">
    <location>
        <begin position="559"/>
        <end position="571"/>
    </location>
</feature>
<dbReference type="PANTHER" id="PTHR14234">
    <property type="entry name" value="RIM BINDING PROTEIN-RELATED"/>
    <property type="match status" value="1"/>
</dbReference>
<dbReference type="Proteomes" id="UP001233999">
    <property type="component" value="Unassembled WGS sequence"/>
</dbReference>
<organism evidence="8 9">
    <name type="scientific">Diploptera punctata</name>
    <name type="common">Pacific beetle cockroach</name>
    <dbReference type="NCBI Taxonomy" id="6984"/>
    <lineage>
        <taxon>Eukaryota</taxon>
        <taxon>Metazoa</taxon>
        <taxon>Ecdysozoa</taxon>
        <taxon>Arthropoda</taxon>
        <taxon>Hexapoda</taxon>
        <taxon>Insecta</taxon>
        <taxon>Pterygota</taxon>
        <taxon>Neoptera</taxon>
        <taxon>Polyneoptera</taxon>
        <taxon>Dictyoptera</taxon>
        <taxon>Blattodea</taxon>
        <taxon>Blaberoidea</taxon>
        <taxon>Blaberidae</taxon>
        <taxon>Diplopterinae</taxon>
        <taxon>Diploptera</taxon>
    </lineage>
</organism>
<dbReference type="Gene3D" id="2.60.40.10">
    <property type="entry name" value="Immunoglobulins"/>
    <property type="match status" value="1"/>
</dbReference>
<dbReference type="EMBL" id="JASPKZ010005296">
    <property type="protein sequence ID" value="KAJ9588916.1"/>
    <property type="molecule type" value="Genomic_DNA"/>
</dbReference>